<dbReference type="SMART" id="SM00387">
    <property type="entry name" value="HATPase_c"/>
    <property type="match status" value="1"/>
</dbReference>
<dbReference type="Gene3D" id="3.30.565.10">
    <property type="entry name" value="Histidine kinase-like ATPase, C-terminal domain"/>
    <property type="match status" value="1"/>
</dbReference>
<dbReference type="InterPro" id="IPR011712">
    <property type="entry name" value="Sig_transdc_His_kin_sub3_dim/P"/>
</dbReference>
<evidence type="ECO:0000256" key="7">
    <source>
        <dbReference type="ARBA" id="ARBA00023012"/>
    </source>
</evidence>
<dbReference type="Gene3D" id="1.20.5.1930">
    <property type="match status" value="1"/>
</dbReference>
<keyword evidence="2" id="KW-1003">Cell membrane</keyword>
<keyword evidence="6" id="KW-1133">Transmembrane helix</keyword>
<dbReference type="InterPro" id="IPR029016">
    <property type="entry name" value="GAF-like_dom_sf"/>
</dbReference>
<dbReference type="Gene3D" id="3.30.450.40">
    <property type="match status" value="1"/>
</dbReference>
<evidence type="ECO:0000256" key="6">
    <source>
        <dbReference type="ARBA" id="ARBA00022989"/>
    </source>
</evidence>
<protein>
    <recommendedName>
        <fullName evidence="13">Histidine kinase/DNA gyrase B/HSP90-like ATPase</fullName>
    </recommendedName>
</protein>
<evidence type="ECO:0000256" key="8">
    <source>
        <dbReference type="ARBA" id="ARBA00023136"/>
    </source>
</evidence>
<evidence type="ECO:0000256" key="5">
    <source>
        <dbReference type="ARBA" id="ARBA00022777"/>
    </source>
</evidence>
<feature type="domain" description="Histidine kinase/HSP90-like ATPase" evidence="10">
    <location>
        <begin position="308"/>
        <end position="404"/>
    </location>
</feature>
<sequence length="410" mass="43409">MGRVADLDEPDRGDAARHGQRRLAAIARAASSVADAGSLRVTLDEVAREAAQAENIAAVQILLVEGGTLRVVGNAGSIDGEGFPERLEQCRRRGAQPMFAEAFRTARPVVAAHRKRTLMADPAWEPLHEAMGGSDWDSLVAVPLTVRKRVLGVLNAYYAPGAVPDAEAVEFLDAMADLAAMAVDSADLLARSRRDAAASERARIARDLHDSAVQHVFSMRLQASALSEQVDTAGDPQLVRAVADELAGLAEHALADLRGLVLQLHPADLVELGLAGAVERHAESVAAAAGLEVDVDADLPDPDLLPAEMQEDLFRIVQEALHNVFRHAAATRAVVRVRVQDDAGRAHVAVDVDDDGVGTGGRAPRPGAFGLVSMRERAQRWGGTTAAGDGPTGFRVRVRVPVPTVVHGLD</sequence>
<keyword evidence="4" id="KW-0812">Transmembrane</keyword>
<dbReference type="EMBL" id="BAAAHP010000137">
    <property type="protein sequence ID" value="GAA0947362.1"/>
    <property type="molecule type" value="Genomic_DNA"/>
</dbReference>
<keyword evidence="5" id="KW-0418">Kinase</keyword>
<dbReference type="Pfam" id="PF07730">
    <property type="entry name" value="HisKA_3"/>
    <property type="match status" value="1"/>
</dbReference>
<dbReference type="Pfam" id="PF02518">
    <property type="entry name" value="HATPase_c"/>
    <property type="match status" value="1"/>
</dbReference>
<evidence type="ECO:0000256" key="1">
    <source>
        <dbReference type="ARBA" id="ARBA00004651"/>
    </source>
</evidence>
<evidence type="ECO:0000256" key="3">
    <source>
        <dbReference type="ARBA" id="ARBA00022679"/>
    </source>
</evidence>
<dbReference type="CDD" id="cd16917">
    <property type="entry name" value="HATPase_UhpB-NarQ-NarX-like"/>
    <property type="match status" value="1"/>
</dbReference>
<keyword evidence="7" id="KW-0902">Two-component regulatory system</keyword>
<comment type="subcellular location">
    <subcellularLocation>
        <location evidence="1">Cell membrane</location>
        <topology evidence="1">Multi-pass membrane protein</topology>
    </subcellularLocation>
</comment>
<dbReference type="Pfam" id="PF13185">
    <property type="entry name" value="GAF_2"/>
    <property type="match status" value="1"/>
</dbReference>
<dbReference type="Proteomes" id="UP001499967">
    <property type="component" value="Unassembled WGS sequence"/>
</dbReference>
<dbReference type="PANTHER" id="PTHR24421:SF37">
    <property type="entry name" value="SENSOR HISTIDINE KINASE NARS"/>
    <property type="match status" value="1"/>
</dbReference>
<evidence type="ECO:0000259" key="9">
    <source>
        <dbReference type="SMART" id="SM00065"/>
    </source>
</evidence>
<reference evidence="12" key="1">
    <citation type="journal article" date="2019" name="Int. J. Syst. Evol. Microbiol.">
        <title>The Global Catalogue of Microorganisms (GCM) 10K type strain sequencing project: providing services to taxonomists for standard genome sequencing and annotation.</title>
        <authorList>
            <consortium name="The Broad Institute Genomics Platform"/>
            <consortium name="The Broad Institute Genome Sequencing Center for Infectious Disease"/>
            <person name="Wu L."/>
            <person name="Ma J."/>
        </authorList>
    </citation>
    <scope>NUCLEOTIDE SEQUENCE [LARGE SCALE GENOMIC DNA]</scope>
    <source>
        <strain evidence="12">JCM 11117</strain>
    </source>
</reference>
<dbReference type="InterPro" id="IPR050482">
    <property type="entry name" value="Sensor_HK_TwoCompSys"/>
</dbReference>
<gene>
    <name evidence="11" type="ORF">GCM10009559_46370</name>
</gene>
<keyword evidence="3" id="KW-0808">Transferase</keyword>
<evidence type="ECO:0008006" key="13">
    <source>
        <dbReference type="Google" id="ProtNLM"/>
    </source>
</evidence>
<dbReference type="InterPro" id="IPR003594">
    <property type="entry name" value="HATPase_dom"/>
</dbReference>
<dbReference type="SMART" id="SM00065">
    <property type="entry name" value="GAF"/>
    <property type="match status" value="1"/>
</dbReference>
<dbReference type="InterPro" id="IPR036890">
    <property type="entry name" value="HATPase_C_sf"/>
</dbReference>
<name>A0ABP4B9G9_9PSEU</name>
<evidence type="ECO:0000256" key="4">
    <source>
        <dbReference type="ARBA" id="ARBA00022692"/>
    </source>
</evidence>
<organism evidence="11 12">
    <name type="scientific">Pseudonocardia zijingensis</name>
    <dbReference type="NCBI Taxonomy" id="153376"/>
    <lineage>
        <taxon>Bacteria</taxon>
        <taxon>Bacillati</taxon>
        <taxon>Actinomycetota</taxon>
        <taxon>Actinomycetes</taxon>
        <taxon>Pseudonocardiales</taxon>
        <taxon>Pseudonocardiaceae</taxon>
        <taxon>Pseudonocardia</taxon>
    </lineage>
</organism>
<proteinExistence type="predicted"/>
<evidence type="ECO:0000313" key="11">
    <source>
        <dbReference type="EMBL" id="GAA0947362.1"/>
    </source>
</evidence>
<evidence type="ECO:0000313" key="12">
    <source>
        <dbReference type="Proteomes" id="UP001499967"/>
    </source>
</evidence>
<feature type="domain" description="GAF" evidence="9">
    <location>
        <begin position="38"/>
        <end position="193"/>
    </location>
</feature>
<evidence type="ECO:0000256" key="2">
    <source>
        <dbReference type="ARBA" id="ARBA00022475"/>
    </source>
</evidence>
<dbReference type="SUPFAM" id="SSF55781">
    <property type="entry name" value="GAF domain-like"/>
    <property type="match status" value="1"/>
</dbReference>
<accession>A0ABP4B9G9</accession>
<comment type="caution">
    <text evidence="11">The sequence shown here is derived from an EMBL/GenBank/DDBJ whole genome shotgun (WGS) entry which is preliminary data.</text>
</comment>
<dbReference type="PANTHER" id="PTHR24421">
    <property type="entry name" value="NITRATE/NITRITE SENSOR PROTEIN NARX-RELATED"/>
    <property type="match status" value="1"/>
</dbReference>
<keyword evidence="8" id="KW-0472">Membrane</keyword>
<dbReference type="SUPFAM" id="SSF55874">
    <property type="entry name" value="ATPase domain of HSP90 chaperone/DNA topoisomerase II/histidine kinase"/>
    <property type="match status" value="1"/>
</dbReference>
<keyword evidence="12" id="KW-1185">Reference proteome</keyword>
<evidence type="ECO:0000259" key="10">
    <source>
        <dbReference type="SMART" id="SM00387"/>
    </source>
</evidence>
<dbReference type="InterPro" id="IPR003018">
    <property type="entry name" value="GAF"/>
</dbReference>